<dbReference type="PATRIC" id="fig|1336752.4.peg.3065"/>
<comment type="caution">
    <text evidence="2">The sequence shown here is derived from an EMBL/GenBank/DDBJ whole genome shotgun (WGS) entry which is preliminary data.</text>
</comment>
<organism evidence="2 3">
    <name type="scientific">Vibrio fluvialis PG41</name>
    <dbReference type="NCBI Taxonomy" id="1336752"/>
    <lineage>
        <taxon>Bacteria</taxon>
        <taxon>Pseudomonadati</taxon>
        <taxon>Pseudomonadota</taxon>
        <taxon>Gammaproteobacteria</taxon>
        <taxon>Vibrionales</taxon>
        <taxon>Vibrionaceae</taxon>
        <taxon>Vibrio</taxon>
    </lineage>
</organism>
<gene>
    <name evidence="2" type="ORF">L910_1213</name>
</gene>
<evidence type="ECO:0000313" key="2">
    <source>
        <dbReference type="EMBL" id="EPP21534.1"/>
    </source>
</evidence>
<sequence>MSKEQEDIEQQEMKDYEQLLEMGVIDEMPNEVPLNSQEKIEDIA</sequence>
<evidence type="ECO:0000313" key="3">
    <source>
        <dbReference type="Proteomes" id="UP000014854"/>
    </source>
</evidence>
<feature type="region of interest" description="Disordered" evidence="1">
    <location>
        <begin position="25"/>
        <end position="44"/>
    </location>
</feature>
<dbReference type="RefSeq" id="WP_020330707.1">
    <property type="nucleotide sequence ID" value="NZ_ASXS01000013.1"/>
</dbReference>
<reference evidence="2 3" key="1">
    <citation type="journal article" date="2013" name="Gut Pathog.">
        <title>Evidence of a new metabolic capacity in an emerging diarrheal pathogen: lessons from the draft genomes of Vibrio fluvialis strains PG41 and I21563.</title>
        <authorList>
            <person name="Khatri I."/>
            <person name="Mahajan S."/>
            <person name="Dureja C."/>
            <person name="Subramanian S."/>
            <person name="Raychaudhuri S."/>
        </authorList>
    </citation>
    <scope>NUCLEOTIDE SEQUENCE [LARGE SCALE GENOMIC DNA]</scope>
    <source>
        <strain evidence="2 3">PG41</strain>
    </source>
</reference>
<dbReference type="AlphaFoldDB" id="S7I0F0"/>
<name>S7I0F0_VIBFL</name>
<proteinExistence type="predicted"/>
<dbReference type="Proteomes" id="UP000014854">
    <property type="component" value="Unassembled WGS sequence"/>
</dbReference>
<evidence type="ECO:0000256" key="1">
    <source>
        <dbReference type="SAM" id="MobiDB-lite"/>
    </source>
</evidence>
<accession>S7I0F0</accession>
<dbReference type="EMBL" id="ASXS01000013">
    <property type="protein sequence ID" value="EPP21534.1"/>
    <property type="molecule type" value="Genomic_DNA"/>
</dbReference>
<protein>
    <submittedName>
        <fullName evidence="2">Uncharacterized protein</fullName>
    </submittedName>
</protein>